<dbReference type="InterPro" id="IPR015943">
    <property type="entry name" value="WD40/YVTN_repeat-like_dom_sf"/>
</dbReference>
<evidence type="ECO:0000256" key="2">
    <source>
        <dbReference type="ARBA" id="ARBA00010226"/>
    </source>
</evidence>
<comment type="subcellular location">
    <subcellularLocation>
        <location evidence="1">Nucleus</location>
        <location evidence="1">Nucleolus</location>
    </subcellularLocation>
</comment>
<dbReference type="PROSITE" id="PS50294">
    <property type="entry name" value="WD_REPEATS_REGION"/>
    <property type="match status" value="3"/>
</dbReference>
<protein>
    <recommendedName>
        <fullName evidence="7">Small-subunit processome Utp12 domain-containing protein</fullName>
    </recommendedName>
</protein>
<dbReference type="GeneID" id="20716491"/>
<dbReference type="PROSITE" id="PS50082">
    <property type="entry name" value="WD_REPEATS_2"/>
    <property type="match status" value="4"/>
</dbReference>
<evidence type="ECO:0000256" key="3">
    <source>
        <dbReference type="ARBA" id="ARBA00022574"/>
    </source>
</evidence>
<feature type="repeat" description="WD" evidence="6">
    <location>
        <begin position="526"/>
        <end position="562"/>
    </location>
</feature>
<dbReference type="Pfam" id="PF04003">
    <property type="entry name" value="Utp12"/>
    <property type="match status" value="1"/>
</dbReference>
<feature type="domain" description="Small-subunit processome Utp12" evidence="7">
    <location>
        <begin position="838"/>
        <end position="953"/>
    </location>
</feature>
<dbReference type="AlphaFoldDB" id="J4C976"/>
<dbReference type="RefSeq" id="XP_009692354.1">
    <property type="nucleotide sequence ID" value="XM_009694059.1"/>
</dbReference>
<accession>J4C976</accession>
<evidence type="ECO:0000256" key="1">
    <source>
        <dbReference type="ARBA" id="ARBA00004604"/>
    </source>
</evidence>
<dbReference type="EMBL" id="AP011949">
    <property type="protein sequence ID" value="BAM42053.1"/>
    <property type="molecule type" value="Genomic_DNA"/>
</dbReference>
<keyword evidence="3 6" id="KW-0853">WD repeat</keyword>
<dbReference type="Gene3D" id="2.130.10.10">
    <property type="entry name" value="YVTN repeat-like/Quinoprotein amine dehydrogenase"/>
    <property type="match status" value="4"/>
</dbReference>
<sequence>MATYYLANICGSQYSGGRISFNPNGTSVLAPVGNRINIYDLQTNKSSTLCSEARSNVVLISCHPSIPLSIIIDENGKMTDLINLIQDMDTLQFKSSSTLSTSESKAYDALHSQKKTLIHAAFSPDGKYFAVSVEKKVLVWLSPDEKLSWKMTLHLELTGHLENINSVNWSSDSKYICTSSRDMTVRLWCVEPDEEFVPVAFVDHRRSVRAAFFSKDMKRICSVSKEGVIILWKKTDSAEGETVESDNSAKLVGSRSKSNVLRKFTKKDKVNVWTREAKGYCNQPANATVAVVAFNDDTGLLVVGFTGGMFGIYNVPELTTVHTLKLGTQIPVIDSVDVTKDGQWIALACSETGTIVVWEWKSETFVMKQQSHFGGVRCCSFSYASNLEKLGSLADNRGDFDRTLSSRSLGMGTRFLVATGGFDGKVKLWDNNTGLCYVTLTEHTASVEALAFTPQGNALITASMDGTVRCFDLFRFRNFRVLTAGRVQYTSVAVDSTGTIVAAGSKGDTNSVYIWQIQTGKVLDELVGHTAPVSSVSFHPHPSYNGYLVSTSWDNTIKIWNVFGRKDKAGSVESVINTSSVVSASFDPRGNSILAASVLSGQVLFWDLDNVEQIGSIDGLRDIQSGRHYTEAFSAINIKSDPHNINRNNYFNSVSYSACGRTLVCTAKNSAQVCVYSTENYLLVHVYNLTKNNSLSGISRFLSSKYMTEYGYSVQELDLSDEETHEDSKKISRIKAHKALPGVDVGEFKVTQDRFSVWEVKHAPDGRQFAVSTSGGVHIYSLDAARNVEHASQAMKSLHSFQPQIITKNVTKSAILEQLKAGDHVRAFILALAMNNYQLMLEVYEGTPASQIAAVVSSLDPALILVLLNFLRNALNSHSPNGTVHLGLHLAWLNAVFTIHQNVLARFSGAGESSEGHSDLRTMMLLLLRQIRDTRANVLGLFSSNAYTLEYLSNMG</sequence>
<feature type="repeat" description="WD" evidence="6">
    <location>
        <begin position="440"/>
        <end position="473"/>
    </location>
</feature>
<dbReference type="InterPro" id="IPR036322">
    <property type="entry name" value="WD40_repeat_dom_sf"/>
</dbReference>
<dbReference type="InterPro" id="IPR011047">
    <property type="entry name" value="Quinoprotein_ADH-like_sf"/>
</dbReference>
<evidence type="ECO:0000259" key="7">
    <source>
        <dbReference type="Pfam" id="PF04003"/>
    </source>
</evidence>
<keyword evidence="4" id="KW-0677">Repeat</keyword>
<dbReference type="CDD" id="cd00200">
    <property type="entry name" value="WD40"/>
    <property type="match status" value="1"/>
</dbReference>
<evidence type="ECO:0000256" key="4">
    <source>
        <dbReference type="ARBA" id="ARBA00022737"/>
    </source>
</evidence>
<name>J4C976_THEOR</name>
<dbReference type="eggNOG" id="KOG0291">
    <property type="taxonomic scope" value="Eukaryota"/>
</dbReference>
<gene>
    <name evidence="8" type="ORF">TOT_040000429</name>
</gene>
<feature type="repeat" description="WD" evidence="6">
    <location>
        <begin position="416"/>
        <end position="439"/>
    </location>
</feature>
<dbReference type="VEuPathDB" id="PiroplasmaDB:TOT_040000429"/>
<dbReference type="KEGG" id="tot:TOT_040000429"/>
<evidence type="ECO:0000313" key="8">
    <source>
        <dbReference type="EMBL" id="BAM42053.1"/>
    </source>
</evidence>
<keyword evidence="9" id="KW-1185">Reference proteome</keyword>
<dbReference type="OMA" id="VYEWQSE"/>
<dbReference type="InterPro" id="IPR001680">
    <property type="entry name" value="WD40_rpt"/>
</dbReference>
<dbReference type="InterPro" id="IPR027145">
    <property type="entry name" value="PWP2"/>
</dbReference>
<dbReference type="OrthoDB" id="3142434at2759"/>
<dbReference type="SUPFAM" id="SSF50978">
    <property type="entry name" value="WD40 repeat-like"/>
    <property type="match status" value="2"/>
</dbReference>
<dbReference type="SMART" id="SM00320">
    <property type="entry name" value="WD40"/>
    <property type="match status" value="11"/>
</dbReference>
<dbReference type="PANTHER" id="PTHR19858">
    <property type="entry name" value="WD40 REPEAT PROTEIN"/>
    <property type="match status" value="1"/>
</dbReference>
<reference evidence="8 9" key="1">
    <citation type="journal article" date="2012" name="MBio">
        <title>Comparative genome analysis of three eukaryotic parasites with differing abilities to transform leukocytes reveals key mediators of Theileria-induced leukocyte transformation.</title>
        <authorList>
            <person name="Hayashida K."/>
            <person name="Hara Y."/>
            <person name="Abe T."/>
            <person name="Yamasaki C."/>
            <person name="Toyoda A."/>
            <person name="Kosuge T."/>
            <person name="Suzuki Y."/>
            <person name="Sato Y."/>
            <person name="Kawashima S."/>
            <person name="Katayama T."/>
            <person name="Wakaguri H."/>
            <person name="Inoue N."/>
            <person name="Homma K."/>
            <person name="Tada-Umezaki M."/>
            <person name="Yagi Y."/>
            <person name="Fujii Y."/>
            <person name="Habara T."/>
            <person name="Kanehisa M."/>
            <person name="Watanabe H."/>
            <person name="Ito K."/>
            <person name="Gojobori T."/>
            <person name="Sugawara H."/>
            <person name="Imanishi T."/>
            <person name="Weir W."/>
            <person name="Gardner M."/>
            <person name="Pain A."/>
            <person name="Shiels B."/>
            <person name="Hattori M."/>
            <person name="Nene V."/>
            <person name="Sugimoto C."/>
        </authorList>
    </citation>
    <scope>NUCLEOTIDE SEQUENCE [LARGE SCALE GENOMIC DNA]</scope>
    <source>
        <strain evidence="8 9">Shintoku</strain>
    </source>
</reference>
<organism evidence="8 9">
    <name type="scientific">Theileria orientalis strain Shintoku</name>
    <dbReference type="NCBI Taxonomy" id="869250"/>
    <lineage>
        <taxon>Eukaryota</taxon>
        <taxon>Sar</taxon>
        <taxon>Alveolata</taxon>
        <taxon>Apicomplexa</taxon>
        <taxon>Aconoidasida</taxon>
        <taxon>Piroplasmida</taxon>
        <taxon>Theileriidae</taxon>
        <taxon>Theileria</taxon>
    </lineage>
</organism>
<dbReference type="InterPro" id="IPR007148">
    <property type="entry name" value="SSU_processome_Utp12"/>
</dbReference>
<dbReference type="GO" id="GO:0034388">
    <property type="term" value="C:Pwp2p-containing subcomplex of 90S preribosome"/>
    <property type="evidence" value="ECO:0007669"/>
    <property type="project" value="TreeGrafter"/>
</dbReference>
<dbReference type="InterPro" id="IPR019775">
    <property type="entry name" value="WD40_repeat_CS"/>
</dbReference>
<dbReference type="Proteomes" id="UP000003786">
    <property type="component" value="Chromosome 4"/>
</dbReference>
<dbReference type="STRING" id="869250.J4C976"/>
<comment type="similarity">
    <text evidence="2">Belongs to the WD repeat PWP2 family.</text>
</comment>
<feature type="repeat" description="WD" evidence="6">
    <location>
        <begin position="157"/>
        <end position="188"/>
    </location>
</feature>
<evidence type="ECO:0000256" key="6">
    <source>
        <dbReference type="PROSITE-ProRule" id="PRU00221"/>
    </source>
</evidence>
<dbReference type="PROSITE" id="PS00678">
    <property type="entry name" value="WD_REPEATS_1"/>
    <property type="match status" value="1"/>
</dbReference>
<evidence type="ECO:0000313" key="9">
    <source>
        <dbReference type="Proteomes" id="UP000003786"/>
    </source>
</evidence>
<dbReference type="SUPFAM" id="SSF50998">
    <property type="entry name" value="Quinoprotein alcohol dehydrogenase-like"/>
    <property type="match status" value="1"/>
</dbReference>
<dbReference type="GO" id="GO:0032040">
    <property type="term" value="C:small-subunit processome"/>
    <property type="evidence" value="ECO:0007669"/>
    <property type="project" value="TreeGrafter"/>
</dbReference>
<keyword evidence="5" id="KW-0539">Nucleus</keyword>
<dbReference type="Pfam" id="PF00400">
    <property type="entry name" value="WD40"/>
    <property type="match status" value="5"/>
</dbReference>
<proteinExistence type="inferred from homology"/>
<evidence type="ECO:0000256" key="5">
    <source>
        <dbReference type="ARBA" id="ARBA00023242"/>
    </source>
</evidence>
<dbReference type="GO" id="GO:0000462">
    <property type="term" value="P:maturation of SSU-rRNA from tricistronic rRNA transcript (SSU-rRNA, 5.8S rRNA, LSU-rRNA)"/>
    <property type="evidence" value="ECO:0007669"/>
    <property type="project" value="TreeGrafter"/>
</dbReference>
<dbReference type="GO" id="GO:0000028">
    <property type="term" value="P:ribosomal small subunit assembly"/>
    <property type="evidence" value="ECO:0007669"/>
    <property type="project" value="TreeGrafter"/>
</dbReference>
<dbReference type="PANTHER" id="PTHR19858:SF0">
    <property type="entry name" value="PERIODIC TRYPTOPHAN PROTEIN 2 HOMOLOG"/>
    <property type="match status" value="1"/>
</dbReference>